<evidence type="ECO:0000313" key="2">
    <source>
        <dbReference type="Proteomes" id="UP001158050"/>
    </source>
</evidence>
<organism evidence="1 2">
    <name type="scientific">Epilithonimonas pallida</name>
    <dbReference type="NCBI Taxonomy" id="373671"/>
    <lineage>
        <taxon>Bacteria</taxon>
        <taxon>Pseudomonadati</taxon>
        <taxon>Bacteroidota</taxon>
        <taxon>Flavobacteriia</taxon>
        <taxon>Flavobacteriales</taxon>
        <taxon>Weeksellaceae</taxon>
        <taxon>Chryseobacterium group</taxon>
        <taxon>Epilithonimonas</taxon>
    </lineage>
</organism>
<protein>
    <submittedName>
        <fullName evidence="1">Uncharacterized protein</fullName>
    </submittedName>
</protein>
<reference evidence="1 2" key="1">
    <citation type="submission" date="2017-05" db="EMBL/GenBank/DDBJ databases">
        <authorList>
            <person name="Varghese N."/>
            <person name="Submissions S."/>
        </authorList>
    </citation>
    <scope>NUCLEOTIDE SEQUENCE [LARGE SCALE GENOMIC DNA]</scope>
    <source>
        <strain evidence="1 2">DSM 18015</strain>
    </source>
</reference>
<evidence type="ECO:0000313" key="1">
    <source>
        <dbReference type="EMBL" id="SMP94679.1"/>
    </source>
</evidence>
<name>A0ABY1R3X4_9FLAO</name>
<proteinExistence type="predicted"/>
<comment type="caution">
    <text evidence="1">The sequence shown here is derived from an EMBL/GenBank/DDBJ whole genome shotgun (WGS) entry which is preliminary data.</text>
</comment>
<keyword evidence="2" id="KW-1185">Reference proteome</keyword>
<sequence length="191" mass="22451">MIQILPVSVPGYLVPFIIKEMDGISVIEASGDYTNIKVEPNSVLGMFLRRRIKPEYKTKDYQILIYSKKIGVKRAYSVNIMEHQLKGEFQIDLTFEELEEFYKFLSHGFMLFFQSYVKGFVHSYKIRNARSDTKKKHQGVRTAIRSLLDEYDMLEYGFSENQMRMLYYNNLKKGCFANLHKSIQLNKKTLG</sequence>
<dbReference type="Proteomes" id="UP001158050">
    <property type="component" value="Unassembled WGS sequence"/>
</dbReference>
<accession>A0ABY1R3X4</accession>
<dbReference type="EMBL" id="FXUO01000006">
    <property type="protein sequence ID" value="SMP94679.1"/>
    <property type="molecule type" value="Genomic_DNA"/>
</dbReference>
<gene>
    <name evidence="1" type="ORF">SAMN05421679_10682</name>
</gene>
<dbReference type="RefSeq" id="WP_283417268.1">
    <property type="nucleotide sequence ID" value="NZ_FXUO01000006.1"/>
</dbReference>